<dbReference type="CDD" id="cd22992">
    <property type="entry name" value="MOC1"/>
    <property type="match status" value="1"/>
</dbReference>
<keyword evidence="2" id="KW-1185">Reference proteome</keyword>
<dbReference type="InterPro" id="IPR019410">
    <property type="entry name" value="Methyltransf_16"/>
</dbReference>
<protein>
    <submittedName>
        <fullName evidence="1">Uncharacterized protein</fullName>
    </submittedName>
</protein>
<dbReference type="EMBL" id="JAGKQM010000003">
    <property type="protein sequence ID" value="KAH0933268.1"/>
    <property type="molecule type" value="Genomic_DNA"/>
</dbReference>
<proteinExistence type="predicted"/>
<evidence type="ECO:0000313" key="2">
    <source>
        <dbReference type="Proteomes" id="UP000824890"/>
    </source>
</evidence>
<dbReference type="PANTHER" id="PTHR36015">
    <property type="entry name" value="HOLLIDAY JUNCTION RESOLVASE MOC1, CHLOROPLASTIC-RELATED"/>
    <property type="match status" value="1"/>
</dbReference>
<organism evidence="1 2">
    <name type="scientific">Brassica napus</name>
    <name type="common">Rape</name>
    <dbReference type="NCBI Taxonomy" id="3708"/>
    <lineage>
        <taxon>Eukaryota</taxon>
        <taxon>Viridiplantae</taxon>
        <taxon>Streptophyta</taxon>
        <taxon>Embryophyta</taxon>
        <taxon>Tracheophyta</taxon>
        <taxon>Spermatophyta</taxon>
        <taxon>Magnoliopsida</taxon>
        <taxon>eudicotyledons</taxon>
        <taxon>Gunneridae</taxon>
        <taxon>Pentapetalae</taxon>
        <taxon>rosids</taxon>
        <taxon>malvids</taxon>
        <taxon>Brassicales</taxon>
        <taxon>Brassicaceae</taxon>
        <taxon>Brassiceae</taxon>
        <taxon>Brassica</taxon>
    </lineage>
</organism>
<dbReference type="InterPro" id="IPR029063">
    <property type="entry name" value="SAM-dependent_MTases_sf"/>
</dbReference>
<dbReference type="InterPro" id="IPR045290">
    <property type="entry name" value="MOC1-like"/>
</dbReference>
<name>A0ABQ8DV93_BRANA</name>
<comment type="caution">
    <text evidence="1">The sequence shown here is derived from an EMBL/GenBank/DDBJ whole genome shotgun (WGS) entry which is preliminary data.</text>
</comment>
<dbReference type="Proteomes" id="UP000824890">
    <property type="component" value="Unassembled WGS sequence"/>
</dbReference>
<dbReference type="SUPFAM" id="SSF53335">
    <property type="entry name" value="S-adenosyl-L-methionine-dependent methyltransferases"/>
    <property type="match status" value="1"/>
</dbReference>
<gene>
    <name evidence="1" type="ORF">HID58_010385</name>
</gene>
<sequence length="522" mass="57757">MPTAYGQASHPPMCSLLSKLRPLLSHSPPFFTAPFRRRRSLAFSALPTKTKAVDAALMKEKWLESLTLPSPEEEHVVTPESSYVVGVDPDLSGALALLKINHVLGSSEAQVFDTPHLPVLVGKRVRKRLDAKSIVELIRSLDIPSGKKMMMLHNVVLNFVFHNAGSTAYIEQSIPFPKDGKQGWYSGGFGFGFWIGTLVTSGFSVVPVPSTVWKRHFQLAGGNCTKDDSRRVASELFPLLSSQLQRKKDHGRAEALLIAAYGETLKHAKLLYTPQEFVSSEPKMGSEIEKGREEEEEDIVCLDESFFVNDDYQLTTFTFGSNVLELYCLQSASRQLVWPGAMLMNGYLSDNADILQGCSVLEFGSGVGITGVLCSKFCRKVVFTDHNDEVLKILKKNIELHEHSSPSAELEAAKLEWGNTDHLGEILLKHSDGFDLILGADIYILLCSQSSVPLLFDSVEQLLRIREHGNCKFILAYVSRARQMDAAILKEGSQHGMLMNEVPGTRCTVGNLEGVIFEITLI</sequence>
<evidence type="ECO:0000313" key="1">
    <source>
        <dbReference type="EMBL" id="KAH0933268.1"/>
    </source>
</evidence>
<dbReference type="Pfam" id="PF10294">
    <property type="entry name" value="Methyltransf_16"/>
    <property type="match status" value="1"/>
</dbReference>
<accession>A0ABQ8DV93</accession>
<dbReference type="PANTHER" id="PTHR36015:SF6">
    <property type="entry name" value="HOLLIDAY JUNCTION RESOLVASE MOC1, CHLOROPLASTIC-RELATED"/>
    <property type="match status" value="1"/>
</dbReference>
<reference evidence="1 2" key="1">
    <citation type="submission" date="2021-05" db="EMBL/GenBank/DDBJ databases">
        <title>Genome Assembly of Synthetic Allotetraploid Brassica napus Reveals Homoeologous Exchanges between Subgenomes.</title>
        <authorList>
            <person name="Davis J.T."/>
        </authorList>
    </citation>
    <scope>NUCLEOTIDE SEQUENCE [LARGE SCALE GENOMIC DNA]</scope>
    <source>
        <strain evidence="2">cv. Da-Ae</strain>
        <tissue evidence="1">Seedling</tissue>
    </source>
</reference>
<dbReference type="Gene3D" id="3.40.50.150">
    <property type="entry name" value="Vaccinia Virus protein VP39"/>
    <property type="match status" value="1"/>
</dbReference>